<feature type="transmembrane region" description="Helical" evidence="11">
    <location>
        <begin position="24"/>
        <end position="42"/>
    </location>
</feature>
<dbReference type="InterPro" id="IPR000276">
    <property type="entry name" value="GPCR_Rhodpsn"/>
</dbReference>
<evidence type="ECO:0000256" key="4">
    <source>
        <dbReference type="ARBA" id="ARBA00022989"/>
    </source>
</evidence>
<feature type="transmembrane region" description="Helical" evidence="11">
    <location>
        <begin position="96"/>
        <end position="118"/>
    </location>
</feature>
<evidence type="ECO:0000256" key="11">
    <source>
        <dbReference type="SAM" id="Phobius"/>
    </source>
</evidence>
<evidence type="ECO:0000256" key="3">
    <source>
        <dbReference type="ARBA" id="ARBA00022692"/>
    </source>
</evidence>
<comment type="similarity">
    <text evidence="2 9">Belongs to the G-protein coupled receptor 1 family.</text>
</comment>
<dbReference type="PRINTS" id="PR00237">
    <property type="entry name" value="GPCRRHODOPSN"/>
</dbReference>
<dbReference type="Proteomes" id="UP000410492">
    <property type="component" value="Unassembled WGS sequence"/>
</dbReference>
<dbReference type="PROSITE" id="PS50262">
    <property type="entry name" value="G_PROTEIN_RECEP_F1_2"/>
    <property type="match status" value="1"/>
</dbReference>
<dbReference type="InterPro" id="IPR017452">
    <property type="entry name" value="GPCR_Rhodpsn_7TM"/>
</dbReference>
<keyword evidence="4 11" id="KW-1133">Transmembrane helix</keyword>
<sequence>MHVNVTSINATLLKLIPEETRVPFFWTFLVMATSAFTINIFSIKSALQRKVNNLQKVCLVSLAISDICSTIMLAIINLEALCKELKTWTLGEYMCYFSPAAQVVGTTASAFTILLIALDRHRSISIVIKRKCNLELWKCILLNFAIWILCSAISFPVSSFFIYAPIKVIFPSQSEPVFQYSALCLAIHRSQLTSYYIVITWLVFLPILVFFFWFYCNVALKIWQYRKPNTFEIKSTGNERSSNTTQSSNAKASKAKRNVQVEKKVKTMKIIIGLMICFILCRLPYYLFNAMLRLKVTGSPIIWNVYYALNCLLLLNCALNPLMYIYLHQTIHFIVLVKDSVKKCVLWCCFTTDLEEFQKDNPFPFDSYRWQKY</sequence>
<evidence type="ECO:0000256" key="1">
    <source>
        <dbReference type="ARBA" id="ARBA00004141"/>
    </source>
</evidence>
<evidence type="ECO:0000256" key="9">
    <source>
        <dbReference type="RuleBase" id="RU000688"/>
    </source>
</evidence>
<feature type="transmembrane region" description="Helical" evidence="11">
    <location>
        <begin position="270"/>
        <end position="287"/>
    </location>
</feature>
<evidence type="ECO:0000259" key="12">
    <source>
        <dbReference type="PROSITE" id="PS50262"/>
    </source>
</evidence>
<dbReference type="GO" id="GO:0005886">
    <property type="term" value="C:plasma membrane"/>
    <property type="evidence" value="ECO:0007669"/>
    <property type="project" value="TreeGrafter"/>
</dbReference>
<keyword evidence="14" id="KW-1185">Reference proteome</keyword>
<comment type="subcellular location">
    <subcellularLocation>
        <location evidence="1">Membrane</location>
        <topology evidence="1">Multi-pass membrane protein</topology>
    </subcellularLocation>
</comment>
<dbReference type="Gene3D" id="1.20.1070.10">
    <property type="entry name" value="Rhodopsin 7-helix transmembrane proteins"/>
    <property type="match status" value="1"/>
</dbReference>
<feature type="transmembrane region" description="Helical" evidence="11">
    <location>
        <begin position="54"/>
        <end position="76"/>
    </location>
</feature>
<proteinExistence type="inferred from homology"/>
<dbReference type="Pfam" id="PF00001">
    <property type="entry name" value="7tm_1"/>
    <property type="match status" value="1"/>
</dbReference>
<name>A0A653DTG8_CALMS</name>
<evidence type="ECO:0000256" key="5">
    <source>
        <dbReference type="ARBA" id="ARBA00023040"/>
    </source>
</evidence>
<evidence type="ECO:0000313" key="13">
    <source>
        <dbReference type="EMBL" id="VEN63533.1"/>
    </source>
</evidence>
<gene>
    <name evidence="13" type="ORF">CALMAC_LOCUS20337</name>
</gene>
<evidence type="ECO:0000256" key="8">
    <source>
        <dbReference type="ARBA" id="ARBA00023224"/>
    </source>
</evidence>
<dbReference type="CDD" id="cd00637">
    <property type="entry name" value="7tm_classA_rhodopsin-like"/>
    <property type="match status" value="1"/>
</dbReference>
<feature type="region of interest" description="Disordered" evidence="10">
    <location>
        <begin position="236"/>
        <end position="255"/>
    </location>
</feature>
<dbReference type="PANTHER" id="PTHR24238:SF58">
    <property type="entry name" value="FI22604P1"/>
    <property type="match status" value="1"/>
</dbReference>
<organism evidence="13 14">
    <name type="scientific">Callosobruchus maculatus</name>
    <name type="common">Southern cowpea weevil</name>
    <name type="synonym">Pulse bruchid</name>
    <dbReference type="NCBI Taxonomy" id="64391"/>
    <lineage>
        <taxon>Eukaryota</taxon>
        <taxon>Metazoa</taxon>
        <taxon>Ecdysozoa</taxon>
        <taxon>Arthropoda</taxon>
        <taxon>Hexapoda</taxon>
        <taxon>Insecta</taxon>
        <taxon>Pterygota</taxon>
        <taxon>Neoptera</taxon>
        <taxon>Endopterygota</taxon>
        <taxon>Coleoptera</taxon>
        <taxon>Polyphaga</taxon>
        <taxon>Cucujiformia</taxon>
        <taxon>Chrysomeloidea</taxon>
        <taxon>Chrysomelidae</taxon>
        <taxon>Bruchinae</taxon>
        <taxon>Bruchini</taxon>
        <taxon>Callosobruchus</taxon>
    </lineage>
</organism>
<keyword evidence="7 9" id="KW-0675">Receptor</keyword>
<feature type="transmembrane region" description="Helical" evidence="11">
    <location>
        <begin position="139"/>
        <end position="164"/>
    </location>
</feature>
<feature type="domain" description="G-protein coupled receptors family 1 profile" evidence="12">
    <location>
        <begin position="33"/>
        <end position="324"/>
    </location>
</feature>
<evidence type="ECO:0000256" key="7">
    <source>
        <dbReference type="ARBA" id="ARBA00023170"/>
    </source>
</evidence>
<accession>A0A653DTG8</accession>
<dbReference type="OrthoDB" id="5957382at2759"/>
<dbReference type="PROSITE" id="PS00237">
    <property type="entry name" value="G_PROTEIN_RECEP_F1_1"/>
    <property type="match status" value="1"/>
</dbReference>
<dbReference type="EMBL" id="CAACVG010014688">
    <property type="protein sequence ID" value="VEN63533.1"/>
    <property type="molecule type" value="Genomic_DNA"/>
</dbReference>
<feature type="transmembrane region" description="Helical" evidence="11">
    <location>
        <begin position="195"/>
        <end position="216"/>
    </location>
</feature>
<evidence type="ECO:0000256" key="2">
    <source>
        <dbReference type="ARBA" id="ARBA00010663"/>
    </source>
</evidence>
<protein>
    <recommendedName>
        <fullName evidence="12">G-protein coupled receptors family 1 profile domain-containing protein</fullName>
    </recommendedName>
</protein>
<keyword evidence="8 9" id="KW-0807">Transducer</keyword>
<dbReference type="AlphaFoldDB" id="A0A653DTG8"/>
<reference evidence="13 14" key="1">
    <citation type="submission" date="2019-01" db="EMBL/GenBank/DDBJ databases">
        <authorList>
            <person name="Sayadi A."/>
        </authorList>
    </citation>
    <scope>NUCLEOTIDE SEQUENCE [LARGE SCALE GENOMIC DNA]</scope>
</reference>
<dbReference type="SUPFAM" id="SSF81321">
    <property type="entry name" value="Family A G protein-coupled receptor-like"/>
    <property type="match status" value="1"/>
</dbReference>
<feature type="transmembrane region" description="Helical" evidence="11">
    <location>
        <begin position="307"/>
        <end position="327"/>
    </location>
</feature>
<evidence type="ECO:0000256" key="6">
    <source>
        <dbReference type="ARBA" id="ARBA00023136"/>
    </source>
</evidence>
<keyword evidence="5 9" id="KW-0297">G-protein coupled receptor</keyword>
<dbReference type="GO" id="GO:0008188">
    <property type="term" value="F:neuropeptide receptor activity"/>
    <property type="evidence" value="ECO:0007669"/>
    <property type="project" value="TreeGrafter"/>
</dbReference>
<keyword evidence="3 9" id="KW-0812">Transmembrane</keyword>
<dbReference type="PANTHER" id="PTHR24238">
    <property type="entry name" value="G-PROTEIN COUPLED RECEPTOR"/>
    <property type="match status" value="1"/>
</dbReference>
<evidence type="ECO:0000313" key="14">
    <source>
        <dbReference type="Proteomes" id="UP000410492"/>
    </source>
</evidence>
<feature type="compositionally biased region" description="Polar residues" evidence="10">
    <location>
        <begin position="236"/>
        <end position="251"/>
    </location>
</feature>
<evidence type="ECO:0000256" key="10">
    <source>
        <dbReference type="SAM" id="MobiDB-lite"/>
    </source>
</evidence>
<keyword evidence="6 11" id="KW-0472">Membrane</keyword>